<dbReference type="InterPro" id="IPR005182">
    <property type="entry name" value="YdbS-like_PH"/>
</dbReference>
<dbReference type="RefSeq" id="WP_197744632.1">
    <property type="nucleotide sequence ID" value="NZ_LR778175.1"/>
</dbReference>
<feature type="domain" description="YdbS-like PH" evidence="2">
    <location>
        <begin position="73"/>
        <end position="145"/>
    </location>
</feature>
<gene>
    <name evidence="3" type="ORF">NSCAC_0257</name>
</gene>
<organism evidence="3 4">
    <name type="scientific">Candidatus Nitrosacidococcus tergens</name>
    <dbReference type="NCBI Taxonomy" id="553981"/>
    <lineage>
        <taxon>Bacteria</taxon>
        <taxon>Pseudomonadati</taxon>
        <taxon>Pseudomonadota</taxon>
        <taxon>Gammaproteobacteria</taxon>
        <taxon>Chromatiales</taxon>
        <taxon>Chromatiaceae</taxon>
        <taxon>Candidatus Nitrosacidococcus</taxon>
    </lineage>
</organism>
<reference evidence="3 4" key="1">
    <citation type="submission" date="2020-03" db="EMBL/GenBank/DDBJ databases">
        <authorList>
            <person name="Picone N."/>
        </authorList>
    </citation>
    <scope>NUCLEOTIDE SEQUENCE [LARGE SCALE GENOMIC DNA]</scope>
    <source>
        <strain evidence="3">NSCAC1</strain>
    </source>
</reference>
<feature type="transmembrane region" description="Helical" evidence="1">
    <location>
        <begin position="44"/>
        <end position="66"/>
    </location>
</feature>
<keyword evidence="1" id="KW-0472">Membrane</keyword>
<evidence type="ECO:0000313" key="4">
    <source>
        <dbReference type="Proteomes" id="UP000516072"/>
    </source>
</evidence>
<keyword evidence="4" id="KW-1185">Reference proteome</keyword>
<name>A0A7G1Q7R7_9GAMM</name>
<accession>A0A7G1Q7R7</accession>
<dbReference type="AlphaFoldDB" id="A0A7G1Q7R7"/>
<protein>
    <recommendedName>
        <fullName evidence="2">YdbS-like PH domain-containing protein</fullName>
    </recommendedName>
</protein>
<dbReference type="Proteomes" id="UP000516072">
    <property type="component" value="Chromosome"/>
</dbReference>
<keyword evidence="1" id="KW-1133">Transmembrane helix</keyword>
<dbReference type="KEGG" id="ntg:NSCAC_0257"/>
<dbReference type="PANTHER" id="PTHR37938">
    <property type="entry name" value="BLL0215 PROTEIN"/>
    <property type="match status" value="1"/>
</dbReference>
<evidence type="ECO:0000259" key="2">
    <source>
        <dbReference type="Pfam" id="PF03703"/>
    </source>
</evidence>
<evidence type="ECO:0000256" key="1">
    <source>
        <dbReference type="SAM" id="Phobius"/>
    </source>
</evidence>
<feature type="transmembrane region" description="Helical" evidence="1">
    <location>
        <begin position="15"/>
        <end position="38"/>
    </location>
</feature>
<keyword evidence="1" id="KW-0812">Transmembrane</keyword>
<sequence length="164" mass="18626">MNEETKIWSDSQSQIVNLGTYIICSLIPFIAVGAVLYLKLTSSVPAISVAAGIGAIAILYALWCFLETKSQYYELTSQRLKSHNGVFSRKIEELELYRVRDTELYQSFFERIFGLGTITIVSTDATTPTSLIEGIKGAEELREQIRHYVEECRANKEVKMREME</sequence>
<evidence type="ECO:0000313" key="3">
    <source>
        <dbReference type="EMBL" id="CAB1274616.1"/>
    </source>
</evidence>
<dbReference type="EMBL" id="LR778175">
    <property type="protein sequence ID" value="CAB1274616.1"/>
    <property type="molecule type" value="Genomic_DNA"/>
</dbReference>
<dbReference type="Pfam" id="PF03703">
    <property type="entry name" value="bPH_2"/>
    <property type="match status" value="1"/>
</dbReference>
<proteinExistence type="predicted"/>
<dbReference type="PANTHER" id="PTHR37938:SF1">
    <property type="entry name" value="BLL0215 PROTEIN"/>
    <property type="match status" value="1"/>
</dbReference>